<feature type="domain" description="AAA+ ATPase" evidence="19">
    <location>
        <begin position="2148"/>
        <end position="2376"/>
    </location>
</feature>
<dbReference type="InterPro" id="IPR003593">
    <property type="entry name" value="AAA+_ATPase"/>
</dbReference>
<sequence length="4530" mass="507904">MDPECLIWIHDKLQLLLHGKGSSEGQAWLEQAWQPAAHQQPIAAFLTSLKVARLLAVTSKPNDASFSLMHELPSEFHRLVYFVKDPTRFITRSNISQVVQFGVLRGAAAGAAAAAALPSGAQPAAAAAAAGAAVTSTVSSAAGANSGIAGSMEPLLRLMSNVYLPQVSNSSSWGPDAVRREFLAYTHRFMASLTEAVNEAKGQTVLYMPTGELGDRTPAEAARDKHLTQRLETTLIYWTRQVTNVLNKQDCGDGGQQAGPLVEIEFWRSRSLDLSSIRAQLEDKQVADMVATLSLAGSSYLTPFLQLKEQIQQEASAAQDNVRFLACLDGPCQALSKATPPEVPGLLPQILDCIRMIWSLSRFYNTPERISGLLRRLSNEVINRCCAALRLGDIFSGDVTGPLEVLQQSMAAGAAWKECYERTAAAVSRHCAHRWDFDVSSLYSYMDAFLQRCRDLLEVCEAQLQFAPGTKLPVFGGTRGAEVEKNIADIQVAFQGLLGQLRGLRYDILDIKAIQWYDDFNAFKAGVRDLEVMLENVLELALDSAPSLSARLELLEGFQLIAKRDAVKRSVERHMSAFYSAFMGEINAAQKHFDLLRRSPPGSPLLPKYAGAARAASTLLRRLEQTHATLMTVKHMLPPVSEAADALIAYELTHQSMQQFIVNTHTEWFNTIDNSISKQLQDNLLVQDKADRGLLSMNFDRQLLAMSQEVQHWERLRMAVPYIAMEIQAQREKYRVLRDNMLMVVREYNKVLTALDPEERKLFSDRIRALDRRIMPGVSKLNWLADKHALEFYHKDARKHCRIADSAVCEFKGAAARIDSLCKAIAEGLLINVEKKKLYDYTEFEAVQAKHHAMAKERLVSSFREIQTTLAELHDLFEGDGEEVQREWVKFTVKADKKVEDALRHTVKRSLQEMSRLLNGDSKTEVLPIFKVTMMLERNNHVELRPTIQQLFDMTQKVARDLITVVQMVPRLALQATPRQLKELEERGEPAPAPLPTYYDVISSDEDATLRTIVQITTGITSIADPVQASLEHFEKRYKKLWDQDKDAYIRRYEKAQKPLSSYEADVSEYMNKEDEIQHEETTANIKFLFVDCGPLKQTLTAHCELWKTKLTGLLNNLAAAELRSLHEYFKSHLEALSKTSQDLEQLAEAVGLHRRLVEEKGKTAARFDPLRDKYRVLEKFEVQVPDAQLELLDRLDAERARFQVGLDDAAVRLERSKDSFRDKVKSMLEAFLREIATMQEEFVRASPTNNEGTSSRAALAFIAKWKAAVAAARQKAAEIKSGMDIFNIPQPPYKELLLIERELELLDKMWSLVAEWEATYNGWKDGLFRDLKVDDMEETAARMNKLVSKLGRDIKHWPVWGWIKDTIDAFKKTMPLIIDLRNPAMRQRHWQQLMDHIGTKFDPAAASFTLESVVSLRLDQHAEFIAELSVNATKELAIENSLAAIAATWAGLCLDLADYKGTFKLRSTEDIFAALEDDSVTLSTMKASKYYLVFEQQVGHWESTLALVSETVEVVLQVQRNWMYLENIFIGSEDIRKQLPQESLMFEGVHHAFMRSMAWLHSVGNVVQATTGQGVLAAFQDMDAKLEKVQKSLENYLESKRQQFPRFYFLSSDDLLEILGQPRDPQNVQPYLKKCFEGIKKLDMLPAGTDGRKVCESVGIYSPDGEYLPLLLPVVTEGRPEEWLNRVEEAMFATTKKHLYKVLEESKGTKKEKWVKDNQGQMVITAGQMVWAAECEKALSEPEGAKKALRVLKKKWVSYLNKLTAMTRSKLSKIEGNKVVSLITLEVHARDVIEKLAKAGCSSTNDFEWVSQLRFYWDRELNDCVVKQVLSMFMYGYEYQGNNGRLVITPLTDRCYMTLGAAMYTRRGGNPLGPAGTGKTETVKDFGKALARYVIVFNCSDGVDYKMTGKMFSGLAQCGAWACLDEFNRIEVEVLSVVATQIATVMTAIKEGRKRFLFLGQDIRLIPSCGIFVTMNPGYAGRSELPDNLKAMLRPVSMMVPDFTLIAEIMMFSEGFSSAKLLAKKMIAIMELSQQQLSKQDHYDATLRSFVIPIARAAGSLKRADPDASEEVILYRTMLDLIKPKLVYLDLPLFMALLSDLFPGVELPPDDGGVLRAAIEQDLREAGMQPVPEFVTKIVQIFDCKVARHGNMMVGKTGSGKTTAWKCLQRTLGKLRKEHPDDERFQKVHVYTINPVALSNDELYGSFEEATHEWQDGVLARIMRAACKDEAPDQKWILFDGPVDTLWIESMNTTLDDNKLLTLLSGERIAMPAQVSLLFEVEDLSQASPATVSRAGMIYLNVEDLGWRPFITSWLASKAAAAAEEAAGSADAAAACGAGLAQQVVALLSKHIDRYMDAALEYKRLQCRELVPVDRLSSVRTFARLFDALATKDNGVSLEEGPEAFATTVELWFLFSLIWGLGGSLGEEGRKKFDRFMREMDTRYPSSETVFEYYVDVKNRQWLNWDTKLSGSFKPRVDVPAYRLLVPTVDTTRNMFVAGSLVRSACHTLIVGAVGVGKTMTLQSMLDGLPADKSYCTINFSAQTSSNSLQDTIEGKLEKRTKGVFAPAGGKHLVAFIDDLNMPQKSKFGFIPPLELLKLWVDNGFWYDRARCEVKYVKDMQLLGAMAPPGGGRNAFSQRISACFSMVNMTQPNDAQLRRIFSTLINSKLADFSDAVRPLGDPTVVASVEIYRAVCRELLPTPSKSHYLFNTRDLAKIVLGVMQASKTFYDNKEDFLQLWVHETFRIIGDRMWDPADVAWLRKQLDERLSSTFGVSFPGLFEEFSGQVPPFVNFLRANMDVPPYEPVRDLSALKDTLSEKLEDYALEPGASALDLVLFKDALQHVCRIHRILSQPRGNAMLVGVGGSGRKSLARLAAYVAELKVFSIEITKTYRLTEFREDLKGLYRQAGVSNKPTVFLFDETQIKYETFLEDVNNILTSGEVPNLFPKDELGALLDELRPAAKAAGAGETHEQLMAFFLDRVRANLHVVLCLSPVGDTFRERCRMFPGLVNCTTIDWFTEWPSDALYEVATRQMAAENLGSEEVKQAVCKMFVTAHQSVEAMSRSMWQSLKRHNYVTPTNYLETVRNYKALLAEKRTELLAKSNKLKGGLTKLDETRVQVTEMKKVVEQKQVVVAQAKTDCEELLVQIVQDKRVADEQEKQVNAEASKIAKETEEANIIANQVSAELEKALPALQEAEAALNVLTKKDISELKAYSKPPALVEMTLSGVMTVLKRPATWEESKKQLGDANFMMKLLNYDKDNMDDALLKKINKFTVNADFTPDSVGKVSLAAKGMCMWVCAMEVYGTVAKDVGPKRARLKAAQENLARKQAALASAQEQLALVLAKVKSLRDRYEESMSRKKVLEDELNDLEGKLQRAEKLVTGLAGERTRWESSISGYESFLAALPGDTLLAAAFLSYAGPFPSEFRDELVKGTWMPQVKLLNIPSSEGFEFSGFLADPSNVRDWNIQGLPADTFSTENGVMVTRGRRWPLMIDPQGQAVCWIKNMEAKSGLKVLSLSAPDMVRQLENAVQFGRPVLLADVMEGMEPVLEPLLAKAFIRRNNQLLVKIGDKEVDFSPEFKLYITTKLANPHYTPEVSTKAMIVNFAVKESGLEAQLLNTVVKCERPDLDKQKNDLVVKVAAGKRTQLELEDSILHLLATATGSMLDNVELIATLDQSKTTWEEVNESLRVAEETARQIEAASAQYRPCSVRAAILYFVLNDLAGIDPMYQFSLDAYNGLFLISIANSPKSDVLADRIKSLNDYHTYAVYKYAARGLFERHKLLLSLQMCVRILQAAGQVNAEEWQFFLRGGQVLDRSQQPPNPCPSWVSEEAWDNLASLDQLPAYKGLASSLESAAGDWELWFRQAEPETAELPREWETKCNELQRLLLVRSLRPDRVIFAATTYVANALGRKFVEPPVLNLAETFADSTALSPLIFVLSPGVDPTDALRKLAAEKDMSSKLHSVALGQGQAPVAQRMLEEAVRHGHWVFLANCHLMTSWLPTLDKIIEGLEAAKPHERFRLWLSSNPSPDFPISILQRGLKMTTEPPKGLRANLMRLYNGISEDSFKACRTTAKYQKLLFALAYFHSALLERRKFRTLGLNIPYDFNDTDFSVSDDLLKSYLDSYVDTPWEALKYLIAEANYGGRVTDELDRRVLNSYLQRFYCEDALEVVNFKLSPLPSYFIPEPGSLASFKDYIATLPATDRPEAFGQHPNAEISYLIEDSKALLDGLLGLAPRGGSSGGSSSSGGRRREDLVEAIADDLLDQVPAPFNLEAVMKAKSDDPSALHVVLFQEVERYNSLLVGLRRSCAELVKGIKGLVVMSADLDQIFDALYNSKVPSAWLKTYPSLKALGPWTRDLLARIEQLARWVEGSYPRLYWLGGFTYPTGFLTAVLQTTARRNGIPIDSLAFEYGVINLEERDIGGPPKEGVYVKGMFLEGGGWDFEAGCLCEPQPMELIVPMPIIHFKPVENKKKSSRGVYSCPLYLYPVRTGTRERPSYMATVDVRSGQAEPDHWVMRGTALLLSLAT</sequence>
<evidence type="ECO:0000256" key="18">
    <source>
        <dbReference type="SAM" id="Coils"/>
    </source>
</evidence>
<evidence type="ECO:0000256" key="14">
    <source>
        <dbReference type="ARBA" id="ARBA00023273"/>
    </source>
</evidence>
<dbReference type="PANTHER" id="PTHR45703:SF32">
    <property type="entry name" value="DYNEINS HEAVY CHAIN"/>
    <property type="match status" value="1"/>
</dbReference>
<protein>
    <recommendedName>
        <fullName evidence="17">Dynein-1, subspecies f</fullName>
    </recommendedName>
</protein>
<evidence type="ECO:0000256" key="16">
    <source>
        <dbReference type="ARBA" id="ARBA00063032"/>
    </source>
</evidence>
<dbReference type="Gene3D" id="1.10.8.710">
    <property type="match status" value="1"/>
</dbReference>
<dbReference type="FunFam" id="1.10.8.710:FF:000001">
    <property type="entry name" value="Dynein axonemal heavy chain 2"/>
    <property type="match status" value="1"/>
</dbReference>
<dbReference type="EMBL" id="FNXT01000503">
    <property type="protein sequence ID" value="SZX64897.1"/>
    <property type="molecule type" value="Genomic_DNA"/>
</dbReference>
<dbReference type="Pfam" id="PF08393">
    <property type="entry name" value="DHC_N2"/>
    <property type="match status" value="1"/>
</dbReference>
<dbReference type="InterPro" id="IPR042222">
    <property type="entry name" value="Dynein_2_N"/>
</dbReference>
<dbReference type="FunFam" id="3.40.50.300:FF:000044">
    <property type="entry name" value="Dynein heavy chain 5, axonemal"/>
    <property type="match status" value="1"/>
</dbReference>
<dbReference type="InterPro" id="IPR026983">
    <property type="entry name" value="DHC"/>
</dbReference>
<feature type="coiled-coil region" evidence="18">
    <location>
        <begin position="3320"/>
        <end position="3389"/>
    </location>
</feature>
<comment type="function">
    <text evidence="15">Force generating protein of eukaryotic cilia and flagella. Produces force towards the minus ends of microtubules. Dynein has ATPase activity; the force-producing power stroke is thought to occur on release of ADP. Required for assembly of the I1 inner arm complex and its targeting to the appropriate axoneme location. Also required for phototaxis.</text>
</comment>
<dbReference type="InterPro" id="IPR027417">
    <property type="entry name" value="P-loop_NTPase"/>
</dbReference>
<dbReference type="GO" id="GO:0045505">
    <property type="term" value="F:dynein intermediate chain binding"/>
    <property type="evidence" value="ECO:0007669"/>
    <property type="project" value="InterPro"/>
</dbReference>
<evidence type="ECO:0000256" key="17">
    <source>
        <dbReference type="ARBA" id="ARBA00077719"/>
    </source>
</evidence>
<dbReference type="InterPro" id="IPR024743">
    <property type="entry name" value="Dynein_HC_stalk"/>
</dbReference>
<dbReference type="Pfam" id="PF03028">
    <property type="entry name" value="Dynein_heavy"/>
    <property type="match status" value="1"/>
</dbReference>
<dbReference type="FunFam" id="1.10.287.2620:FF:000002">
    <property type="entry name" value="Dynein heavy chain 2, axonemal"/>
    <property type="match status" value="1"/>
</dbReference>
<dbReference type="FunFam" id="1.20.140.100:FF:000006">
    <property type="entry name" value="dynein heavy chain 2, axonemal"/>
    <property type="match status" value="1"/>
</dbReference>
<dbReference type="GO" id="GO:0005524">
    <property type="term" value="F:ATP binding"/>
    <property type="evidence" value="ECO:0007669"/>
    <property type="project" value="UniProtKB-KW"/>
</dbReference>
<dbReference type="InterPro" id="IPR043157">
    <property type="entry name" value="Dynein_AAA1S"/>
</dbReference>
<dbReference type="SUPFAM" id="SSF52540">
    <property type="entry name" value="P-loop containing nucleoside triphosphate hydrolases"/>
    <property type="match status" value="4"/>
</dbReference>
<dbReference type="Pfam" id="PF12780">
    <property type="entry name" value="AAA_8"/>
    <property type="match status" value="1"/>
</dbReference>
<evidence type="ECO:0000259" key="19">
    <source>
        <dbReference type="SMART" id="SM00382"/>
    </source>
</evidence>
<keyword evidence="21" id="KW-1185">Reference proteome</keyword>
<keyword evidence="7" id="KW-0067">ATP-binding</keyword>
<dbReference type="GO" id="GO:0005874">
    <property type="term" value="C:microtubule"/>
    <property type="evidence" value="ECO:0007669"/>
    <property type="project" value="UniProtKB-KW"/>
</dbReference>
<evidence type="ECO:0000313" key="20">
    <source>
        <dbReference type="EMBL" id="SZX64897.1"/>
    </source>
</evidence>
<dbReference type="Pfam" id="PF22597">
    <property type="entry name" value="DYN_lid"/>
    <property type="match status" value="1"/>
</dbReference>
<evidence type="ECO:0000313" key="21">
    <source>
        <dbReference type="Proteomes" id="UP000256970"/>
    </source>
</evidence>
<dbReference type="Gene3D" id="3.20.180.20">
    <property type="entry name" value="Dynein heavy chain, N-terminal domain 2"/>
    <property type="match status" value="1"/>
</dbReference>
<accession>A0A383VHB9</accession>
<dbReference type="GO" id="GO:0060294">
    <property type="term" value="P:cilium movement involved in cell motility"/>
    <property type="evidence" value="ECO:0007669"/>
    <property type="project" value="UniProtKB-ARBA"/>
</dbReference>
<dbReference type="Gene3D" id="1.10.472.130">
    <property type="match status" value="1"/>
</dbReference>
<dbReference type="InterPro" id="IPR056759">
    <property type="entry name" value="DYH2-5-8_CC"/>
</dbReference>
<evidence type="ECO:0000256" key="12">
    <source>
        <dbReference type="ARBA" id="ARBA00023175"/>
    </source>
</evidence>
<evidence type="ECO:0000256" key="1">
    <source>
        <dbReference type="ARBA" id="ARBA00004611"/>
    </source>
</evidence>
<keyword evidence="14" id="KW-0966">Cell projection</keyword>
<dbReference type="Gene3D" id="1.10.8.1220">
    <property type="match status" value="1"/>
</dbReference>
<dbReference type="FunFam" id="1.20.920.20:FF:000001">
    <property type="entry name" value="dynein heavy chain 2, axonemal"/>
    <property type="match status" value="1"/>
</dbReference>
<dbReference type="Gene3D" id="1.20.920.30">
    <property type="match status" value="1"/>
</dbReference>
<dbReference type="InterPro" id="IPR024317">
    <property type="entry name" value="Dynein_heavy_chain_D4_dom"/>
</dbReference>
<comment type="subcellular location">
    <subcellularLocation>
        <location evidence="1">Cytoplasm</location>
        <location evidence="1">Cytoskeleton</location>
        <location evidence="1">Flagellum axoneme</location>
    </subcellularLocation>
</comment>
<evidence type="ECO:0000256" key="9">
    <source>
        <dbReference type="ARBA" id="ARBA00023017"/>
    </source>
</evidence>
<dbReference type="Gene3D" id="1.20.140.100">
    <property type="entry name" value="Dynein heavy chain, N-terminal domain 2"/>
    <property type="match status" value="1"/>
</dbReference>
<reference evidence="20 21" key="1">
    <citation type="submission" date="2016-10" db="EMBL/GenBank/DDBJ databases">
        <authorList>
            <person name="Cai Z."/>
        </authorList>
    </citation>
    <scope>NUCLEOTIDE SEQUENCE [LARGE SCALE GENOMIC DNA]</scope>
</reference>
<feature type="domain" description="AAA+ ATPase" evidence="19">
    <location>
        <begin position="2855"/>
        <end position="3012"/>
    </location>
</feature>
<dbReference type="Pfam" id="PF18199">
    <property type="entry name" value="Dynein_C"/>
    <property type="match status" value="1"/>
</dbReference>
<organism evidence="20 21">
    <name type="scientific">Tetradesmus obliquus</name>
    <name type="common">Green alga</name>
    <name type="synonym">Acutodesmus obliquus</name>
    <dbReference type="NCBI Taxonomy" id="3088"/>
    <lineage>
        <taxon>Eukaryota</taxon>
        <taxon>Viridiplantae</taxon>
        <taxon>Chlorophyta</taxon>
        <taxon>core chlorophytes</taxon>
        <taxon>Chlorophyceae</taxon>
        <taxon>CS clade</taxon>
        <taxon>Sphaeropleales</taxon>
        <taxon>Scenedesmaceae</taxon>
        <taxon>Tetradesmus</taxon>
    </lineage>
</organism>
<dbReference type="FunFam" id="1.20.920.30:FF:000009">
    <property type="entry name" value="Dynein heavy chain 9"/>
    <property type="match status" value="1"/>
</dbReference>
<dbReference type="Pfam" id="PF18198">
    <property type="entry name" value="AAA_lid_11"/>
    <property type="match status" value="1"/>
</dbReference>
<dbReference type="Gene3D" id="1.10.287.2620">
    <property type="match status" value="1"/>
</dbReference>
<dbReference type="InterPro" id="IPR041658">
    <property type="entry name" value="AAA_lid_11"/>
</dbReference>
<evidence type="ECO:0000256" key="5">
    <source>
        <dbReference type="ARBA" id="ARBA00022741"/>
    </source>
</evidence>
<dbReference type="Proteomes" id="UP000256970">
    <property type="component" value="Unassembled WGS sequence"/>
</dbReference>
<dbReference type="Gene3D" id="6.10.140.1060">
    <property type="match status" value="1"/>
</dbReference>
<evidence type="ECO:0000256" key="8">
    <source>
        <dbReference type="ARBA" id="ARBA00022846"/>
    </source>
</evidence>
<keyword evidence="3" id="KW-0493">Microtubule</keyword>
<dbReference type="STRING" id="3088.A0A383VHB9"/>
<dbReference type="InterPro" id="IPR041228">
    <property type="entry name" value="Dynein_C"/>
</dbReference>
<keyword evidence="2" id="KW-0963">Cytoplasm</keyword>
<keyword evidence="5" id="KW-0547">Nucleotide-binding</keyword>
<dbReference type="FunFam" id="3.40.50.300:FF:000153">
    <property type="entry name" value="Dynein axonemal heavy chain 1"/>
    <property type="match status" value="1"/>
</dbReference>
<evidence type="ECO:0000256" key="10">
    <source>
        <dbReference type="ARBA" id="ARBA00023054"/>
    </source>
</evidence>
<dbReference type="GO" id="GO:0051959">
    <property type="term" value="F:dynein light intermediate chain binding"/>
    <property type="evidence" value="ECO:0007669"/>
    <property type="project" value="InterPro"/>
</dbReference>
<dbReference type="Gene3D" id="1.20.920.20">
    <property type="match status" value="1"/>
</dbReference>
<dbReference type="FunFam" id="1.20.58.1120:FF:000001">
    <property type="entry name" value="dynein heavy chain 2, axonemal"/>
    <property type="match status" value="1"/>
</dbReference>
<dbReference type="FunFam" id="3.40.50.300:FF:000049">
    <property type="entry name" value="Dynein, axonemal, heavy chain 5"/>
    <property type="match status" value="1"/>
</dbReference>
<dbReference type="InterPro" id="IPR043160">
    <property type="entry name" value="Dynein_C_barrel"/>
</dbReference>
<keyword evidence="13" id="KW-0206">Cytoskeleton</keyword>
<dbReference type="SMART" id="SM00382">
    <property type="entry name" value="AAA"/>
    <property type="match status" value="4"/>
</dbReference>
<dbReference type="Pfam" id="PF12777">
    <property type="entry name" value="MT"/>
    <property type="match status" value="1"/>
</dbReference>
<dbReference type="Pfam" id="PF08385">
    <property type="entry name" value="DHC_N1"/>
    <property type="match status" value="1"/>
</dbReference>
<dbReference type="FunFam" id="3.20.180.20:FF:000001">
    <property type="entry name" value="Dynein axonemal heavy chain 5"/>
    <property type="match status" value="1"/>
</dbReference>
<dbReference type="GO" id="GO:0008569">
    <property type="term" value="F:minus-end-directed microtubule motor activity"/>
    <property type="evidence" value="ECO:0007669"/>
    <property type="project" value="InterPro"/>
</dbReference>
<dbReference type="Gene3D" id="1.10.8.720">
    <property type="entry name" value="Region D6 of dynein motor"/>
    <property type="match status" value="1"/>
</dbReference>
<dbReference type="GO" id="GO:0036156">
    <property type="term" value="C:inner dynein arm"/>
    <property type="evidence" value="ECO:0007669"/>
    <property type="project" value="UniProtKB-ARBA"/>
</dbReference>
<proteinExistence type="predicted"/>
<evidence type="ECO:0000256" key="11">
    <source>
        <dbReference type="ARBA" id="ARBA00023069"/>
    </source>
</evidence>
<evidence type="ECO:0000256" key="3">
    <source>
        <dbReference type="ARBA" id="ARBA00022701"/>
    </source>
</evidence>
<dbReference type="InterPro" id="IPR042219">
    <property type="entry name" value="AAA_lid_11_sf"/>
</dbReference>
<dbReference type="InterPro" id="IPR041466">
    <property type="entry name" value="Dynein_AAA5_ext"/>
</dbReference>
<dbReference type="GO" id="GO:0036159">
    <property type="term" value="P:inner dynein arm assembly"/>
    <property type="evidence" value="ECO:0007669"/>
    <property type="project" value="UniProtKB-ARBA"/>
</dbReference>
<dbReference type="GO" id="GO:0008017">
    <property type="term" value="F:microtubule binding"/>
    <property type="evidence" value="ECO:0007669"/>
    <property type="project" value="UniProtKB-ARBA"/>
</dbReference>
<evidence type="ECO:0000256" key="13">
    <source>
        <dbReference type="ARBA" id="ARBA00023212"/>
    </source>
</evidence>
<evidence type="ECO:0000256" key="7">
    <source>
        <dbReference type="ARBA" id="ARBA00022840"/>
    </source>
</evidence>
<dbReference type="PANTHER" id="PTHR45703">
    <property type="entry name" value="DYNEIN HEAVY CHAIN"/>
    <property type="match status" value="1"/>
</dbReference>
<dbReference type="Pfam" id="PF25007">
    <property type="entry name" value="DYH2-5-8_CC"/>
    <property type="match status" value="1"/>
</dbReference>
<dbReference type="InterPro" id="IPR013602">
    <property type="entry name" value="Dynein_heavy_linker"/>
</dbReference>
<dbReference type="InterPro" id="IPR035706">
    <property type="entry name" value="AAA_9"/>
</dbReference>
<feature type="domain" description="AAA+ ATPase" evidence="19">
    <location>
        <begin position="1868"/>
        <end position="2004"/>
    </location>
</feature>
<dbReference type="InterPro" id="IPR013594">
    <property type="entry name" value="Dynein_heavy_tail"/>
</dbReference>
<keyword evidence="9" id="KW-0243">Dynein</keyword>
<keyword evidence="8" id="KW-0282">Flagellum</keyword>
<dbReference type="Pfam" id="PF12775">
    <property type="entry name" value="AAA_7"/>
    <property type="match status" value="1"/>
</dbReference>
<name>A0A383VHB9_TETOB</name>
<evidence type="ECO:0000256" key="6">
    <source>
        <dbReference type="ARBA" id="ARBA00022794"/>
    </source>
</evidence>
<dbReference type="InterPro" id="IPR042228">
    <property type="entry name" value="Dynein_linker_3"/>
</dbReference>
<evidence type="ECO:0000256" key="15">
    <source>
        <dbReference type="ARBA" id="ARBA00054075"/>
    </source>
</evidence>
<keyword evidence="10 18" id="KW-0175">Coiled coil</keyword>
<dbReference type="Pfam" id="PF12774">
    <property type="entry name" value="AAA_6"/>
    <property type="match status" value="1"/>
</dbReference>
<keyword evidence="4" id="KW-0677">Repeat</keyword>
<dbReference type="Pfam" id="PF17852">
    <property type="entry name" value="Dynein_AAA_lid"/>
    <property type="match status" value="1"/>
</dbReference>
<dbReference type="FunFam" id="3.10.490.20:FF:000008">
    <property type="entry name" value="dynein heavy chain 2, axonemal"/>
    <property type="match status" value="1"/>
</dbReference>
<dbReference type="FunFam" id="1.10.8.1220:FF:000001">
    <property type="entry name" value="Dynein axonemal heavy chain 5"/>
    <property type="match status" value="1"/>
</dbReference>
<dbReference type="FunFam" id="3.40.50.300:FF:002141">
    <property type="entry name" value="Dynein heavy chain"/>
    <property type="match status" value="1"/>
</dbReference>
<dbReference type="Gene3D" id="3.10.490.20">
    <property type="match status" value="1"/>
</dbReference>
<comment type="subunit">
    <text evidence="16">The I1 inner arm complex (also known as the f dynein complex) is a two-headed isoform composed of two heavy chains (1-alpha and 1-beta), three intermediate chains and three light chains. I1 occupies a specific position proximal to the first radial spoke and repeats every 96 nm along the length of the axoneme.</text>
</comment>
<evidence type="ECO:0000256" key="4">
    <source>
        <dbReference type="ARBA" id="ARBA00022737"/>
    </source>
</evidence>
<dbReference type="Pfam" id="PF12781">
    <property type="entry name" value="AAA_9"/>
    <property type="match status" value="1"/>
</dbReference>
<gene>
    <name evidence="20" type="ORF">BQ4739_LOCUS5373</name>
</gene>
<dbReference type="InterPro" id="IPR004273">
    <property type="entry name" value="Dynein_heavy_D6_P-loop"/>
</dbReference>
<dbReference type="Gene3D" id="3.40.50.300">
    <property type="entry name" value="P-loop containing nucleotide triphosphate hydrolases"/>
    <property type="match status" value="5"/>
</dbReference>
<evidence type="ECO:0000256" key="2">
    <source>
        <dbReference type="ARBA" id="ARBA00022490"/>
    </source>
</evidence>
<feature type="domain" description="AAA+ ATPase" evidence="19">
    <location>
        <begin position="2505"/>
        <end position="2672"/>
    </location>
</feature>
<dbReference type="InterPro" id="IPR054354">
    <property type="entry name" value="DYNC2H1-like_lid"/>
</dbReference>
<dbReference type="InterPro" id="IPR035699">
    <property type="entry name" value="AAA_6"/>
</dbReference>
<dbReference type="Gene3D" id="1.20.1270.280">
    <property type="match status" value="1"/>
</dbReference>
<keyword evidence="12" id="KW-0505">Motor protein</keyword>
<keyword evidence="6" id="KW-0970">Cilium biogenesis/degradation</keyword>
<dbReference type="Gene3D" id="1.20.58.1120">
    <property type="match status" value="1"/>
</dbReference>
<keyword evidence="11" id="KW-0969">Cilium</keyword>